<sequence>MKLIAKADPDHPPVSVHRLEPETVALLAELAADEVERLRETHDPARLFDQISTIHLEWRGRQLELEPRLTRSHRLLFEAIGSPSSPRMPTLRVSPSTSSPTPRSSVAMATCSVS</sequence>
<organism evidence="2 3">
    <name type="scientific">Enhygromyxa salina</name>
    <dbReference type="NCBI Taxonomy" id="215803"/>
    <lineage>
        <taxon>Bacteria</taxon>
        <taxon>Pseudomonadati</taxon>
        <taxon>Myxococcota</taxon>
        <taxon>Polyangia</taxon>
        <taxon>Nannocystales</taxon>
        <taxon>Nannocystaceae</taxon>
        <taxon>Enhygromyxa</taxon>
    </lineage>
</organism>
<evidence type="ECO:0000256" key="1">
    <source>
        <dbReference type="SAM" id="MobiDB-lite"/>
    </source>
</evidence>
<proteinExistence type="predicted"/>
<feature type="compositionally biased region" description="Low complexity" evidence="1">
    <location>
        <begin position="92"/>
        <end position="106"/>
    </location>
</feature>
<accession>A0A2S9Y5Y2</accession>
<comment type="caution">
    <text evidence="2">The sequence shown here is derived from an EMBL/GenBank/DDBJ whole genome shotgun (WGS) entry which is preliminary data.</text>
</comment>
<feature type="region of interest" description="Disordered" evidence="1">
    <location>
        <begin position="80"/>
        <end position="114"/>
    </location>
</feature>
<reference evidence="2 3" key="1">
    <citation type="submission" date="2018-03" db="EMBL/GenBank/DDBJ databases">
        <title>Draft Genome Sequences of the Obligatory Marine Myxobacteria Enhygromyxa salina SWB007.</title>
        <authorList>
            <person name="Poehlein A."/>
            <person name="Moghaddam J.A."/>
            <person name="Harms H."/>
            <person name="Alanjari M."/>
            <person name="Koenig G.M."/>
            <person name="Daniel R."/>
            <person name="Schaeberle T.F."/>
        </authorList>
    </citation>
    <scope>NUCLEOTIDE SEQUENCE [LARGE SCALE GENOMIC DNA]</scope>
    <source>
        <strain evidence="2 3">SWB007</strain>
    </source>
</reference>
<dbReference type="AlphaFoldDB" id="A0A2S9Y5Y2"/>
<evidence type="ECO:0000313" key="2">
    <source>
        <dbReference type="EMBL" id="PRQ00504.1"/>
    </source>
</evidence>
<protein>
    <submittedName>
        <fullName evidence="2">Uncharacterized protein</fullName>
    </submittedName>
</protein>
<dbReference type="Proteomes" id="UP000238823">
    <property type="component" value="Unassembled WGS sequence"/>
</dbReference>
<evidence type="ECO:0000313" key="3">
    <source>
        <dbReference type="Proteomes" id="UP000238823"/>
    </source>
</evidence>
<dbReference type="EMBL" id="PVNL01000118">
    <property type="protein sequence ID" value="PRQ00504.1"/>
    <property type="molecule type" value="Genomic_DNA"/>
</dbReference>
<name>A0A2S9Y5Y2_9BACT</name>
<gene>
    <name evidence="2" type="ORF">ENSA7_59980</name>
</gene>